<dbReference type="Proteomes" id="UP001629113">
    <property type="component" value="Unassembled WGS sequence"/>
</dbReference>
<reference evidence="17 18" key="1">
    <citation type="submission" date="2024-06" db="EMBL/GenBank/DDBJ databases">
        <title>Complete genome of Phlyctema vagabunda strain 19-DSS-EL-015.</title>
        <authorList>
            <person name="Fiorenzani C."/>
        </authorList>
    </citation>
    <scope>NUCLEOTIDE SEQUENCE [LARGE SCALE GENOMIC DNA]</scope>
    <source>
        <strain evidence="17 18">19-DSS-EL-015</strain>
    </source>
</reference>
<keyword evidence="6 15" id="KW-0645">Protease</keyword>
<keyword evidence="7 15" id="KW-0479">Metal-binding</keyword>
<comment type="subcellular location">
    <subcellularLocation>
        <location evidence="2">Mitochondrion matrix</location>
    </subcellularLocation>
</comment>
<dbReference type="PANTHER" id="PTHR11804">
    <property type="entry name" value="PROTEASE M3 THIMET OLIGOPEPTIDASE-RELATED"/>
    <property type="match status" value="1"/>
</dbReference>
<evidence type="ECO:0000256" key="12">
    <source>
        <dbReference type="ARBA" id="ARBA00023128"/>
    </source>
</evidence>
<evidence type="ECO:0000256" key="13">
    <source>
        <dbReference type="ARBA" id="ARBA00025208"/>
    </source>
</evidence>
<organism evidence="17 18">
    <name type="scientific">Phlyctema vagabunda</name>
    <dbReference type="NCBI Taxonomy" id="108571"/>
    <lineage>
        <taxon>Eukaryota</taxon>
        <taxon>Fungi</taxon>
        <taxon>Dikarya</taxon>
        <taxon>Ascomycota</taxon>
        <taxon>Pezizomycotina</taxon>
        <taxon>Leotiomycetes</taxon>
        <taxon>Helotiales</taxon>
        <taxon>Dermateaceae</taxon>
        <taxon>Phlyctema</taxon>
    </lineage>
</organism>
<evidence type="ECO:0000256" key="9">
    <source>
        <dbReference type="ARBA" id="ARBA00022833"/>
    </source>
</evidence>
<comment type="caution">
    <text evidence="17">The sequence shown here is derived from an EMBL/GenBank/DDBJ whole genome shotgun (WGS) entry which is preliminary data.</text>
</comment>
<keyword evidence="11 15" id="KW-0482">Metalloprotease</keyword>
<dbReference type="InterPro" id="IPR033851">
    <property type="entry name" value="M3A_MIP"/>
</dbReference>
<dbReference type="Gene3D" id="1.10.1370.10">
    <property type="entry name" value="Neurolysin, domain 3"/>
    <property type="match status" value="1"/>
</dbReference>
<dbReference type="CDD" id="cd06457">
    <property type="entry name" value="M3A_MIP"/>
    <property type="match status" value="1"/>
</dbReference>
<evidence type="ECO:0000256" key="8">
    <source>
        <dbReference type="ARBA" id="ARBA00022801"/>
    </source>
</evidence>
<dbReference type="SUPFAM" id="SSF55486">
    <property type="entry name" value="Metalloproteases ('zincins'), catalytic domain"/>
    <property type="match status" value="1"/>
</dbReference>
<dbReference type="InterPro" id="IPR045090">
    <property type="entry name" value="Pept_M3A_M3B"/>
</dbReference>
<evidence type="ECO:0000256" key="5">
    <source>
        <dbReference type="ARBA" id="ARBA00018046"/>
    </source>
</evidence>
<dbReference type="EC" id="3.4.24.59" evidence="4"/>
<keyword evidence="12" id="KW-0496">Mitochondrion</keyword>
<dbReference type="EMBL" id="JBFCZG010000008">
    <property type="protein sequence ID" value="KAL3419280.1"/>
    <property type="molecule type" value="Genomic_DNA"/>
</dbReference>
<evidence type="ECO:0000256" key="11">
    <source>
        <dbReference type="ARBA" id="ARBA00023049"/>
    </source>
</evidence>
<evidence type="ECO:0000256" key="15">
    <source>
        <dbReference type="RuleBase" id="RU003435"/>
    </source>
</evidence>
<evidence type="ECO:0000256" key="6">
    <source>
        <dbReference type="ARBA" id="ARBA00022670"/>
    </source>
</evidence>
<dbReference type="InterPro" id="IPR024079">
    <property type="entry name" value="MetalloPept_cat_dom_sf"/>
</dbReference>
<dbReference type="InterPro" id="IPR001567">
    <property type="entry name" value="Pept_M3A_M3B_dom"/>
</dbReference>
<comment type="cofactor">
    <cofactor evidence="15">
        <name>Zn(2+)</name>
        <dbReference type="ChEBI" id="CHEBI:29105"/>
    </cofactor>
    <text evidence="15">Binds 1 zinc ion.</text>
</comment>
<evidence type="ECO:0000256" key="4">
    <source>
        <dbReference type="ARBA" id="ARBA00012441"/>
    </source>
</evidence>
<keyword evidence="9 15" id="KW-0862">Zinc</keyword>
<evidence type="ECO:0000256" key="10">
    <source>
        <dbReference type="ARBA" id="ARBA00022946"/>
    </source>
</evidence>
<comment type="function">
    <text evidence="13">Cleaves proteins, imported into the mitochondrion, to their mature size. While most mitochondrial precursor proteins are processed to the mature form in one step by mitochondrial processing peptidase (MPP), the sequential cleavage by MIP of an octapeptide after initial processing by MPP is a required step for a subgroup of nuclear-encoded precursor proteins destined for the matrix or the inner membrane.</text>
</comment>
<dbReference type="Pfam" id="PF01432">
    <property type="entry name" value="Peptidase_M3"/>
    <property type="match status" value="1"/>
</dbReference>
<gene>
    <name evidence="17" type="ORF">PVAG01_09502</name>
</gene>
<comment type="similarity">
    <text evidence="3 15">Belongs to the peptidase M3 family.</text>
</comment>
<evidence type="ECO:0000256" key="1">
    <source>
        <dbReference type="ARBA" id="ARBA00000436"/>
    </source>
</evidence>
<sequence length="794" mass="89146">MCSLRGRIWIAGRDLGRTRVCSNSSQYSFARGLATTASRRPVPRPVPLDNSAPGAVHDDKTLRQIFDSPDLWKEFSQSSRHGHGRRSMGIVQNRYLTEAKGFEQFANTSLLNAKRVVDKVLGAKSVEDYKIIVRDLDRLSDMLCRVIDLCDFVRATHPDRKIRDAATKAYMKMFEYMNVLNTTPGLDKQLGIAMNTPEVVDSWSEEEFKVADILKKDFSRSAIHLPKAQRDRFITLSQDITEAGNSFTESVSPATRELKFESSKLKGMDPTLVARLETKWGSPLLPMMGGYAGLALRTVHDEDARAEVLKASRTSSKKSLYFLDLLLQKRQELANLSGYQSWGHVTLEDKMAQTPEAVSQFLMALSEDNKPLVEAEVADLVKAKMSRPGVSSATLQPWDKDFYMSQILSSMRSRIRSPDFLSSYFSLGTVIQGISRLATRLYGIRFVPRETSPGETWDKDVRRLDMISETDGHVGVLYCDLFSRPGKSPNPAHFTLRCSREITELELQEAASAQNPLFSSAEEAANDGMAISKSSGKVMQLPSIALICDFENSPPNSRRPSLLSYLEVCTLFHEMGHALHSFLGRTKLQNVSGTRCATDFAELPSIFMENFVSDPSTLALFARHWETDMPLPYHMIEEKLALDKRFEGADTENQILLSMVDQKYHSDAPKHDSFDTSRIFLDMQKTHGILPPDPPGTSWQGMFGHLFGYGGTYYSYLFDRVLAKRIWQEVFASGYHGASVDRANGERMKESVLKWGGGRDPWKCLAEVLEDSRVEHGGEKAMGVVGSWGVKQRK</sequence>
<keyword evidence="8 15" id="KW-0378">Hydrolase</keyword>
<name>A0ABR4P7K4_9HELO</name>
<feature type="domain" description="Peptidase M3A/M3B catalytic" evidence="16">
    <location>
        <begin position="297"/>
        <end position="783"/>
    </location>
</feature>
<proteinExistence type="inferred from homology"/>
<protein>
    <recommendedName>
        <fullName evidence="5">Mitochondrial intermediate peptidase</fullName>
        <ecNumber evidence="4">3.4.24.59</ecNumber>
    </recommendedName>
    <alternativeName>
        <fullName evidence="14">Octapeptidyl aminopeptidase</fullName>
    </alternativeName>
</protein>
<comment type="catalytic activity">
    <reaction evidence="1">
        <text>Release of an N-terminal octapeptide as second stage of processing of some proteins imported into the mitochondrion.</text>
        <dbReference type="EC" id="3.4.24.59"/>
    </reaction>
</comment>
<dbReference type="Gene3D" id="3.40.390.10">
    <property type="entry name" value="Collagenase (Catalytic Domain)"/>
    <property type="match status" value="1"/>
</dbReference>
<dbReference type="InterPro" id="IPR024077">
    <property type="entry name" value="Neurolysin/TOP_dom2"/>
</dbReference>
<evidence type="ECO:0000256" key="14">
    <source>
        <dbReference type="ARBA" id="ARBA00032470"/>
    </source>
</evidence>
<keyword evidence="18" id="KW-1185">Reference proteome</keyword>
<dbReference type="PANTHER" id="PTHR11804:SF79">
    <property type="entry name" value="MITOCHONDRIAL INTERMEDIATE PEPTIDASE"/>
    <property type="match status" value="1"/>
</dbReference>
<evidence type="ECO:0000313" key="18">
    <source>
        <dbReference type="Proteomes" id="UP001629113"/>
    </source>
</evidence>
<keyword evidence="10" id="KW-0809">Transit peptide</keyword>
<accession>A0ABR4P7K4</accession>
<evidence type="ECO:0000256" key="7">
    <source>
        <dbReference type="ARBA" id="ARBA00022723"/>
    </source>
</evidence>
<evidence type="ECO:0000313" key="17">
    <source>
        <dbReference type="EMBL" id="KAL3419280.1"/>
    </source>
</evidence>
<evidence type="ECO:0000256" key="3">
    <source>
        <dbReference type="ARBA" id="ARBA00006040"/>
    </source>
</evidence>
<evidence type="ECO:0000259" key="16">
    <source>
        <dbReference type="Pfam" id="PF01432"/>
    </source>
</evidence>
<evidence type="ECO:0000256" key="2">
    <source>
        <dbReference type="ARBA" id="ARBA00004305"/>
    </source>
</evidence>